<comment type="similarity">
    <text evidence="4">Belongs to the dsrC/tusE family.</text>
</comment>
<reference evidence="7" key="1">
    <citation type="journal article" date="2020" name="Int. J. Syst. Evol. Microbiol.">
        <title>Alteromonas alba sp. nov., a marine bacterium isolated from the seawater of the West Pacific Ocean.</title>
        <authorList>
            <person name="Sun C."/>
            <person name="Wu Y.-H."/>
            <person name="Xamxidin M."/>
            <person name="Cheng H."/>
            <person name="Xu X.-W."/>
        </authorList>
    </citation>
    <scope>NUCLEOTIDE SEQUENCE [LARGE SCALE GENOMIC DNA]</scope>
    <source>
        <strain evidence="7">190</strain>
    </source>
</reference>
<dbReference type="Gene3D" id="3.30.1420.10">
    <property type="match status" value="1"/>
</dbReference>
<proteinExistence type="inferred from homology"/>
<dbReference type="AlphaFoldDB" id="A0A2S9V8L3"/>
<dbReference type="PANTHER" id="PTHR37010:SF1">
    <property type="entry name" value="SULFURTRANSFERASE TUSE"/>
    <property type="match status" value="1"/>
</dbReference>
<dbReference type="RefSeq" id="WP_105935286.1">
    <property type="nucleotide sequence ID" value="NZ_PVNP01000161.1"/>
</dbReference>
<evidence type="ECO:0000256" key="1">
    <source>
        <dbReference type="ARBA" id="ARBA00004496"/>
    </source>
</evidence>
<dbReference type="InterPro" id="IPR025526">
    <property type="entry name" value="DsrC-like_dom_sf"/>
</dbReference>
<name>A0A2S9V8L3_9ALTE</name>
<dbReference type="FunFam" id="1.10.10.370:FF:000001">
    <property type="entry name" value="Sulfurtransferase"/>
    <property type="match status" value="1"/>
</dbReference>
<evidence type="ECO:0000313" key="7">
    <source>
        <dbReference type="Proteomes" id="UP000238949"/>
    </source>
</evidence>
<dbReference type="NCBIfam" id="TIGR03342">
    <property type="entry name" value="dsrC_tusE_dsvC"/>
    <property type="match status" value="1"/>
</dbReference>
<sequence length="114" mass="13306">MSDNFQFEWQGQSYPTDKLGYLLDYRQWQQEMVPFLAEQEGIELTEAHWEVVLFVREFYLEYETSPAIRALVKAMAAKYGPEKGNSRYLQRLFPKGPAKQVTKLAGLPKPKKCL</sequence>
<dbReference type="PIRSF" id="PIRSF006223">
    <property type="entry name" value="DsrC_TusE"/>
    <property type="match status" value="1"/>
</dbReference>
<dbReference type="SUPFAM" id="SSF69721">
    <property type="entry name" value="DsrC, the gamma subunit of dissimilatory sulfite reductase"/>
    <property type="match status" value="1"/>
</dbReference>
<feature type="active site" description="Cysteine persulfide intermediate" evidence="5">
    <location>
        <position position="113"/>
    </location>
</feature>
<dbReference type="EC" id="2.8.1.-" evidence="4"/>
<dbReference type="OrthoDB" id="9786347at2"/>
<dbReference type="GO" id="GO:0005737">
    <property type="term" value="C:cytoplasm"/>
    <property type="evidence" value="ECO:0007669"/>
    <property type="project" value="UniProtKB-SubCell"/>
</dbReference>
<dbReference type="Pfam" id="PF04358">
    <property type="entry name" value="DsrC"/>
    <property type="match status" value="1"/>
</dbReference>
<dbReference type="InterPro" id="IPR007453">
    <property type="entry name" value="DsrC/TusE"/>
</dbReference>
<dbReference type="InterPro" id="IPR043163">
    <property type="entry name" value="DsrC-like_N"/>
</dbReference>
<organism evidence="6 7">
    <name type="scientific">Alteromonas alba</name>
    <dbReference type="NCBI Taxonomy" id="2079529"/>
    <lineage>
        <taxon>Bacteria</taxon>
        <taxon>Pseudomonadati</taxon>
        <taxon>Pseudomonadota</taxon>
        <taxon>Gammaproteobacteria</taxon>
        <taxon>Alteromonadales</taxon>
        <taxon>Alteromonadaceae</taxon>
        <taxon>Alteromonas/Salinimonas group</taxon>
        <taxon>Alteromonas</taxon>
    </lineage>
</organism>
<evidence type="ECO:0000256" key="3">
    <source>
        <dbReference type="ARBA" id="ARBA00022679"/>
    </source>
</evidence>
<accession>A0A2S9V8L3</accession>
<evidence type="ECO:0000256" key="4">
    <source>
        <dbReference type="PIRNR" id="PIRNR006223"/>
    </source>
</evidence>
<dbReference type="Gene3D" id="1.10.10.370">
    <property type="entry name" value="DsrC-like protein, C-terminal domain"/>
    <property type="match status" value="1"/>
</dbReference>
<evidence type="ECO:0000256" key="2">
    <source>
        <dbReference type="ARBA" id="ARBA00022490"/>
    </source>
</evidence>
<dbReference type="Proteomes" id="UP000238949">
    <property type="component" value="Unassembled WGS sequence"/>
</dbReference>
<keyword evidence="7" id="KW-1185">Reference proteome</keyword>
<dbReference type="GO" id="GO:0097163">
    <property type="term" value="F:sulfur carrier activity"/>
    <property type="evidence" value="ECO:0007669"/>
    <property type="project" value="TreeGrafter"/>
</dbReference>
<evidence type="ECO:0000256" key="5">
    <source>
        <dbReference type="PIRSR" id="PIRSR006223-50"/>
    </source>
</evidence>
<dbReference type="PANTHER" id="PTHR37010">
    <property type="entry name" value="SULFURTRANSFERASE TUSE"/>
    <property type="match status" value="1"/>
</dbReference>
<dbReference type="GO" id="GO:0002143">
    <property type="term" value="P:tRNA wobble position uridine thiolation"/>
    <property type="evidence" value="ECO:0007669"/>
    <property type="project" value="TreeGrafter"/>
</dbReference>
<comment type="subcellular location">
    <subcellularLocation>
        <location evidence="1">Cytoplasm</location>
    </subcellularLocation>
</comment>
<comment type="caution">
    <text evidence="6">The sequence shown here is derived from an EMBL/GenBank/DDBJ whole genome shotgun (WGS) entry which is preliminary data.</text>
</comment>
<keyword evidence="2" id="KW-0963">Cytoplasm</keyword>
<evidence type="ECO:0000313" key="6">
    <source>
        <dbReference type="EMBL" id="PRO72782.1"/>
    </source>
</evidence>
<dbReference type="InterPro" id="IPR042072">
    <property type="entry name" value="DsrC-like_C"/>
</dbReference>
<dbReference type="GO" id="GO:0016740">
    <property type="term" value="F:transferase activity"/>
    <property type="evidence" value="ECO:0007669"/>
    <property type="project" value="UniProtKB-KW"/>
</dbReference>
<gene>
    <name evidence="6" type="ORF">C6Y40_14990</name>
</gene>
<dbReference type="EMBL" id="PVNP01000161">
    <property type="protein sequence ID" value="PRO72782.1"/>
    <property type="molecule type" value="Genomic_DNA"/>
</dbReference>
<comment type="function">
    <text evidence="4">Part of a sulfur-relay system.</text>
</comment>
<protein>
    <recommendedName>
        <fullName evidence="4">Sulfurtransferase</fullName>
        <ecNumber evidence="4">2.8.1.-</ecNumber>
    </recommendedName>
</protein>
<keyword evidence="3 4" id="KW-0808">Transferase</keyword>